<organism evidence="1 2">
    <name type="scientific">Thalassococcus arenae</name>
    <dbReference type="NCBI Taxonomy" id="2851652"/>
    <lineage>
        <taxon>Bacteria</taxon>
        <taxon>Pseudomonadati</taxon>
        <taxon>Pseudomonadota</taxon>
        <taxon>Alphaproteobacteria</taxon>
        <taxon>Rhodobacterales</taxon>
        <taxon>Roseobacteraceae</taxon>
        <taxon>Thalassococcus</taxon>
    </lineage>
</organism>
<reference evidence="1" key="1">
    <citation type="submission" date="2021-06" db="EMBL/GenBank/DDBJ databases">
        <title>Thalassococcus sp. CAU 1522 isolated from sea sand, Republic of Korea.</title>
        <authorList>
            <person name="Kim W."/>
        </authorList>
    </citation>
    <scope>NUCLEOTIDE SEQUENCE</scope>
    <source>
        <strain evidence="1">CAU 1522</strain>
    </source>
</reference>
<evidence type="ECO:0000313" key="2">
    <source>
        <dbReference type="Proteomes" id="UP001166293"/>
    </source>
</evidence>
<dbReference type="Proteomes" id="UP001166293">
    <property type="component" value="Unassembled WGS sequence"/>
</dbReference>
<sequence>MSASDDRIDHFGDGLVPFHFKVGANGILMGRRGVAKNPQDLVLRQHRAIVQGKQERLADRQGGLACMFARG</sequence>
<name>A0ABS6N571_9RHOB</name>
<accession>A0ABS6N571</accession>
<comment type="caution">
    <text evidence="1">The sequence shown here is derived from an EMBL/GenBank/DDBJ whole genome shotgun (WGS) entry which is preliminary data.</text>
</comment>
<evidence type="ECO:0000313" key="1">
    <source>
        <dbReference type="EMBL" id="MBV2359153.1"/>
    </source>
</evidence>
<protein>
    <submittedName>
        <fullName evidence="1">Uncharacterized protein</fullName>
    </submittedName>
</protein>
<dbReference type="EMBL" id="JAHRWL010000001">
    <property type="protein sequence ID" value="MBV2359153.1"/>
    <property type="molecule type" value="Genomic_DNA"/>
</dbReference>
<keyword evidence="2" id="KW-1185">Reference proteome</keyword>
<proteinExistence type="predicted"/>
<gene>
    <name evidence="1" type="ORF">KUH32_05150</name>
</gene>